<reference evidence="1 2" key="1">
    <citation type="journal article" date="2013" name="Curr. Biol.">
        <title>Shared signatures of parasitism and phylogenomics unite Cryptomycota and microsporidia.</title>
        <authorList>
            <person name="James T.Y."/>
            <person name="Pelin A."/>
            <person name="Bonen L."/>
            <person name="Ahrendt S."/>
            <person name="Sain D."/>
            <person name="Corradi N."/>
            <person name="Stajich J.E."/>
        </authorList>
    </citation>
    <scope>NUCLEOTIDE SEQUENCE [LARGE SCALE GENOMIC DNA]</scope>
    <source>
        <strain evidence="1 2">CSF55</strain>
    </source>
</reference>
<dbReference type="InterPro" id="IPR032675">
    <property type="entry name" value="LRR_dom_sf"/>
</dbReference>
<organism evidence="1 2">
    <name type="scientific">Rozella allomycis (strain CSF55)</name>
    <dbReference type="NCBI Taxonomy" id="988480"/>
    <lineage>
        <taxon>Eukaryota</taxon>
        <taxon>Fungi</taxon>
        <taxon>Fungi incertae sedis</taxon>
        <taxon>Cryptomycota</taxon>
        <taxon>Cryptomycota incertae sedis</taxon>
        <taxon>Rozella</taxon>
    </lineage>
</organism>
<accession>A0A075B1K6</accession>
<evidence type="ECO:0000313" key="1">
    <source>
        <dbReference type="EMBL" id="EPZ36423.1"/>
    </source>
</evidence>
<protein>
    <recommendedName>
        <fullName evidence="3">RNI-like protein</fullName>
    </recommendedName>
</protein>
<dbReference type="SUPFAM" id="SSF52047">
    <property type="entry name" value="RNI-like"/>
    <property type="match status" value="1"/>
</dbReference>
<dbReference type="AlphaFoldDB" id="A0A075B1K6"/>
<keyword evidence="2" id="KW-1185">Reference proteome</keyword>
<name>A0A075B1K6_ROZAC</name>
<dbReference type="Proteomes" id="UP000030755">
    <property type="component" value="Unassembled WGS sequence"/>
</dbReference>
<dbReference type="HOGENOM" id="CLU_050418_0_0_1"/>
<evidence type="ECO:0000313" key="2">
    <source>
        <dbReference type="Proteomes" id="UP000030755"/>
    </source>
</evidence>
<evidence type="ECO:0008006" key="3">
    <source>
        <dbReference type="Google" id="ProtNLM"/>
    </source>
</evidence>
<sequence>MVLFTILKINVDFRNVREYKKFLSTKFIHKITGTLYITSRDDQLKEVGDLKSLIGIQTLSIDDLNDEYVDDLARLVNSSEKLEEIDLSNCNLLGIPKQKMINLFKSFSRILWLSFSGAHIDHYHLRYLAEYVLVHGRLKYLNLSRTFHLGVGQSSIESYKIFARRIKTLRTLMLGFNDISGEFINDIVSVLKDSSLKHLSLEWITFHSYRNGSISKLAGSLKNMDTLNLSGQSAHREEWLSLFQNIPSSKVKRLSVSYILIKESNNSAIDIDEELANVISRSYNYLHCLDISMVRFQPALFHSLVARVKESQLKELNLSGLMESSEASNAVDWRYVAKQLIGVKSVKLSFNYISRYSIYEIFDSLDNSKIETLDLSSQMLTGPSTKRSIKLLYRSDMKYLAQAMIKSNIKNIDLRFSGYLVEEIACLANMVSAKINLVHEYN</sequence>
<proteinExistence type="predicted"/>
<dbReference type="EMBL" id="KE560564">
    <property type="protein sequence ID" value="EPZ36423.1"/>
    <property type="molecule type" value="Genomic_DNA"/>
</dbReference>
<gene>
    <name evidence="1" type="ORF">O9G_005342</name>
</gene>
<dbReference type="Gene3D" id="3.80.10.10">
    <property type="entry name" value="Ribonuclease Inhibitor"/>
    <property type="match status" value="2"/>
</dbReference>